<dbReference type="Proteomes" id="UP000800200">
    <property type="component" value="Unassembled WGS sequence"/>
</dbReference>
<dbReference type="Pfam" id="PF13424">
    <property type="entry name" value="TPR_12"/>
    <property type="match status" value="1"/>
</dbReference>
<dbReference type="PANTHER" id="PTHR46082:SF6">
    <property type="entry name" value="AAA+ ATPASE DOMAIN-CONTAINING PROTEIN-RELATED"/>
    <property type="match status" value="1"/>
</dbReference>
<proteinExistence type="predicted"/>
<dbReference type="SUPFAM" id="SSF48452">
    <property type="entry name" value="TPR-like"/>
    <property type="match status" value="1"/>
</dbReference>
<feature type="non-terminal residue" evidence="1">
    <location>
        <position position="1"/>
    </location>
</feature>
<keyword evidence="2" id="KW-1185">Reference proteome</keyword>
<dbReference type="Gene3D" id="1.25.40.10">
    <property type="entry name" value="Tetratricopeptide repeat domain"/>
    <property type="match status" value="1"/>
</dbReference>
<dbReference type="AlphaFoldDB" id="A0A6A6E367"/>
<gene>
    <name evidence="1" type="ORF">K469DRAFT_576148</name>
</gene>
<accession>A0A6A6E367</accession>
<evidence type="ECO:0000313" key="1">
    <source>
        <dbReference type="EMBL" id="KAF2185455.1"/>
    </source>
</evidence>
<dbReference type="OrthoDB" id="5986190at2759"/>
<dbReference type="PANTHER" id="PTHR46082">
    <property type="entry name" value="ATP/GTP-BINDING PROTEIN-RELATED"/>
    <property type="match status" value="1"/>
</dbReference>
<name>A0A6A6E367_9PEZI</name>
<protein>
    <recommendedName>
        <fullName evidence="3">TPR-like protein</fullName>
    </recommendedName>
</protein>
<evidence type="ECO:0000313" key="2">
    <source>
        <dbReference type="Proteomes" id="UP000800200"/>
    </source>
</evidence>
<organism evidence="1 2">
    <name type="scientific">Zopfia rhizophila CBS 207.26</name>
    <dbReference type="NCBI Taxonomy" id="1314779"/>
    <lineage>
        <taxon>Eukaryota</taxon>
        <taxon>Fungi</taxon>
        <taxon>Dikarya</taxon>
        <taxon>Ascomycota</taxon>
        <taxon>Pezizomycotina</taxon>
        <taxon>Dothideomycetes</taxon>
        <taxon>Dothideomycetes incertae sedis</taxon>
        <taxon>Zopfiaceae</taxon>
        <taxon>Zopfia</taxon>
    </lineage>
</organism>
<sequence length="164" mass="18638">LGPNHKAILTSIRDLVNALENKGGLREAEKLRKQTLVDYRENVLRASHPDTLITAGNQGCLCWSRGKEAEKMYRDTLRDRESTYSRGPGTLWTQNGTGGLLFNTGRVEEAEQMHRRYMEGYITALGPHHIDTLWMINEFAACCLRAGEHEKAEDGFQRVYSDKL</sequence>
<dbReference type="InterPro" id="IPR053137">
    <property type="entry name" value="NLR-like"/>
</dbReference>
<dbReference type="InterPro" id="IPR011990">
    <property type="entry name" value="TPR-like_helical_dom_sf"/>
</dbReference>
<reference evidence="1" key="1">
    <citation type="journal article" date="2020" name="Stud. Mycol.">
        <title>101 Dothideomycetes genomes: a test case for predicting lifestyles and emergence of pathogens.</title>
        <authorList>
            <person name="Haridas S."/>
            <person name="Albert R."/>
            <person name="Binder M."/>
            <person name="Bloem J."/>
            <person name="Labutti K."/>
            <person name="Salamov A."/>
            <person name="Andreopoulos B."/>
            <person name="Baker S."/>
            <person name="Barry K."/>
            <person name="Bills G."/>
            <person name="Bluhm B."/>
            <person name="Cannon C."/>
            <person name="Castanera R."/>
            <person name="Culley D."/>
            <person name="Daum C."/>
            <person name="Ezra D."/>
            <person name="Gonzalez J."/>
            <person name="Henrissat B."/>
            <person name="Kuo A."/>
            <person name="Liang C."/>
            <person name="Lipzen A."/>
            <person name="Lutzoni F."/>
            <person name="Magnuson J."/>
            <person name="Mondo S."/>
            <person name="Nolan M."/>
            <person name="Ohm R."/>
            <person name="Pangilinan J."/>
            <person name="Park H.-J."/>
            <person name="Ramirez L."/>
            <person name="Alfaro M."/>
            <person name="Sun H."/>
            <person name="Tritt A."/>
            <person name="Yoshinaga Y."/>
            <person name="Zwiers L.-H."/>
            <person name="Turgeon B."/>
            <person name="Goodwin S."/>
            <person name="Spatafora J."/>
            <person name="Crous P."/>
            <person name="Grigoriev I."/>
        </authorList>
    </citation>
    <scope>NUCLEOTIDE SEQUENCE</scope>
    <source>
        <strain evidence="1">CBS 207.26</strain>
    </source>
</reference>
<dbReference type="EMBL" id="ML994633">
    <property type="protein sequence ID" value="KAF2185455.1"/>
    <property type="molecule type" value="Genomic_DNA"/>
</dbReference>
<evidence type="ECO:0008006" key="3">
    <source>
        <dbReference type="Google" id="ProtNLM"/>
    </source>
</evidence>